<feature type="compositionally biased region" description="Low complexity" evidence="1">
    <location>
        <begin position="336"/>
        <end position="358"/>
    </location>
</feature>
<feature type="compositionally biased region" description="Basic and acidic residues" evidence="1">
    <location>
        <begin position="1628"/>
        <end position="1640"/>
    </location>
</feature>
<feature type="compositionally biased region" description="Acidic residues" evidence="1">
    <location>
        <begin position="133"/>
        <end position="149"/>
    </location>
</feature>
<feature type="compositionally biased region" description="Polar residues" evidence="1">
    <location>
        <begin position="2302"/>
        <end position="2312"/>
    </location>
</feature>
<feature type="compositionally biased region" description="Basic and acidic residues" evidence="1">
    <location>
        <begin position="2239"/>
        <end position="2249"/>
    </location>
</feature>
<feature type="compositionally biased region" description="Basic and acidic residues" evidence="1">
    <location>
        <begin position="536"/>
        <end position="565"/>
    </location>
</feature>
<feature type="compositionally biased region" description="Basic and acidic residues" evidence="1">
    <location>
        <begin position="1317"/>
        <end position="1333"/>
    </location>
</feature>
<feature type="region of interest" description="Disordered" evidence="1">
    <location>
        <begin position="792"/>
        <end position="835"/>
    </location>
</feature>
<evidence type="ECO:0000256" key="1">
    <source>
        <dbReference type="SAM" id="MobiDB-lite"/>
    </source>
</evidence>
<feature type="region of interest" description="Disordered" evidence="1">
    <location>
        <begin position="381"/>
        <end position="437"/>
    </location>
</feature>
<gene>
    <name evidence="2" type="ORF">BN1204_037960</name>
</gene>
<feature type="compositionally biased region" description="Basic and acidic residues" evidence="1">
    <location>
        <begin position="395"/>
        <end position="418"/>
    </location>
</feature>
<feature type="region of interest" description="Disordered" evidence="1">
    <location>
        <begin position="122"/>
        <end position="153"/>
    </location>
</feature>
<feature type="region of interest" description="Disordered" evidence="1">
    <location>
        <begin position="1288"/>
        <end position="1367"/>
    </location>
</feature>
<feature type="compositionally biased region" description="Polar residues" evidence="1">
    <location>
        <begin position="2060"/>
        <end position="2070"/>
    </location>
</feature>
<feature type="region of interest" description="Disordered" evidence="1">
    <location>
        <begin position="1766"/>
        <end position="1795"/>
    </location>
</feature>
<feature type="region of interest" description="Disordered" evidence="1">
    <location>
        <begin position="1420"/>
        <end position="1439"/>
    </location>
</feature>
<feature type="region of interest" description="Disordered" evidence="1">
    <location>
        <begin position="1889"/>
        <end position="2034"/>
    </location>
</feature>
<feature type="region of interest" description="Disordered" evidence="1">
    <location>
        <begin position="1517"/>
        <end position="1717"/>
    </location>
</feature>
<feature type="compositionally biased region" description="Basic and acidic residues" evidence="1">
    <location>
        <begin position="1982"/>
        <end position="2002"/>
    </location>
</feature>
<feature type="compositionally biased region" description="Low complexity" evidence="1">
    <location>
        <begin position="2172"/>
        <end position="2196"/>
    </location>
</feature>
<feature type="region of interest" description="Disordered" evidence="1">
    <location>
        <begin position="481"/>
        <end position="565"/>
    </location>
</feature>
<feature type="region of interest" description="Disordered" evidence="1">
    <location>
        <begin position="180"/>
        <end position="358"/>
    </location>
</feature>
<feature type="compositionally biased region" description="Basic and acidic residues" evidence="1">
    <location>
        <begin position="199"/>
        <end position="212"/>
    </location>
</feature>
<organism evidence="2">
    <name type="scientific">Neospora caninum (strain Liverpool)</name>
    <dbReference type="NCBI Taxonomy" id="572307"/>
    <lineage>
        <taxon>Eukaryota</taxon>
        <taxon>Sar</taxon>
        <taxon>Alveolata</taxon>
        <taxon>Apicomplexa</taxon>
        <taxon>Conoidasida</taxon>
        <taxon>Coccidia</taxon>
        <taxon>Eucoccidiorida</taxon>
        <taxon>Eimeriorina</taxon>
        <taxon>Sarcocystidae</taxon>
        <taxon>Neospora</taxon>
    </lineage>
</organism>
<feature type="region of interest" description="Disordered" evidence="1">
    <location>
        <begin position="996"/>
        <end position="1057"/>
    </location>
</feature>
<feature type="compositionally biased region" description="Low complexity" evidence="1">
    <location>
        <begin position="235"/>
        <end position="244"/>
    </location>
</feature>
<accession>A0A0F7UIS0</accession>
<dbReference type="EMBL" id="LN714483">
    <property type="protein sequence ID" value="CEL68017.1"/>
    <property type="molecule type" value="Genomic_DNA"/>
</dbReference>
<feature type="compositionally biased region" description="Low complexity" evidence="1">
    <location>
        <begin position="1044"/>
        <end position="1057"/>
    </location>
</feature>
<feature type="compositionally biased region" description="Basic and acidic residues" evidence="1">
    <location>
        <begin position="2268"/>
        <end position="2291"/>
    </location>
</feature>
<feature type="compositionally biased region" description="Basic and acidic residues" evidence="1">
    <location>
        <begin position="312"/>
        <end position="322"/>
    </location>
</feature>
<feature type="compositionally biased region" description="Basic and acidic residues" evidence="1">
    <location>
        <begin position="807"/>
        <end position="826"/>
    </location>
</feature>
<sequence length="2312" mass="245655">MEVSPARVSVAPSTFSSVLADAASFAPPPCPPSPALAVVSLALPPLFAPSSLPPWFDKPLREAARAAAPCCRVCCSCALRAPPPLSPVFGPSPFSGASCPPASPASLASSVSDSLSWRVQGAPRGSLDTASLEGEEEEEEEQAEEEETHEEAARCELVERRDLRCFRDCERDQERENVLNSPCEESRCRAASVSGSGEGPRDALSRSEEACGRKTRKRKARTSGLTPFLRRMRLSADLASSPPSLLKPPPFRNNGPVAGDPSLLSDSDSILRDNPRRPHARRSLPALPLCAQDSVFPTGARTRSSTRTPFSAREESDSRDGTLWKPRRLSQPGGCPTPSAAASGLSSPLPPTSSSTLFSSLSSSLSSLSFSPFLVGRTSLLSRPGHGFRASGGREVSERRGSRDADECEARAPNRKGNESGASRGSEGGGVYPGEKARNSHCACGCVRCTASFEERPAFWGTQSASSRGRLHFSSHGLQQAHQFGLHPRRPECLPAGPGSPSACVSLAKGEGQASERGGSPRTQTERLVPVSSFPREQRDEEREDGSEGAKREGEEARDSAGVEDVKGVKGACEAPFCEHQRTQVDKQINDLKRLIWEFAFDPRDWASLRQVDRAGRAFAETAFSASLQLLRLWPSPTVSPGLSRSFSRLGHLLPDMLLDCAMSDFLHSAFPPPPSPSPLCSREPQKLFGDSGWACRETREATAPGGQRAQPPCLQNVPPLESGCGEWSVWLYDRTGEPPLRRLPPGAAAALGARSAGGLAKALAGAAETLEAGGEWIDYAEGTVLMWGRKAAKRAPKTPRQLRSQDAARPEEGGKLHRNGTRSETEPVSAPLQVLDASSPSRLTRFESPSLSHSVYVESQTFFLARYRRLLADALYKQTLLAADRKTARRSRPGRFFEAAIAEALAALPGASSFPASCPSLDWPAPSLASAATNATTNLHAFQVRQSPAFLSDETETFLFDVVWARPRGGGRGTWGVCGPPALWPLEPPLEAKASHYPSRERDTVGSRCLGRQGNSPHEHGGRRGLPAPVSETCRPEKPPYLPSSSSLPSPGGAPASLSLRCRPEFPPAAPRVGGGVIVIYRHFADWAAALCHSRLWQFLFLALSRGLDAAHAFLRLYDAAGLSPAWDGYVSAFPVPGRWHPSTPRFFSSRAPFSSPPLSRLFDSGSVPSFAPACFAPDPSGLLPPSLAARSPPASAVSPFSWGLPAERSVGSCGDRALVPVWRGRPLLQLRDDGAAPRTVRGVLFEQIMEEGFMCHLRRRGYSRQGLWVPAGASLLSSLPQASSLFNDPGNPRLPAPAFPRNAVRPTATDEGESERDSEVCEQDERRHAADRLFQGRHTGDSRRREGTCQVHEGGGYGTEESRSGYDRFAPFLSGDGPQWVRLPPFHLSLSPRAPAAALCLFSAFQNALQAGDFTDTGEDEGHGVRPRLSARSAGPVSLRPSLLPDLEKAAEGAARELSVDARAAERFACSGLSPGRFQSPLVADQQECSWALRGAAPSPPLGYRVSFLLSPSEPAPWRNVGGRSRPTLPRDDPDCPLPVSPSVSLSADGEAQVSRPVSDEPAGGAPYPVGTSGAPPAKRSQTPPSPHAGARSALGDPVPYPTRARQSSGGFSAQFRLAPRRRGERRGPRVPPRERRSSAGPRFHAFFSPSPEAGPQLSRGLAHLASGDEETGAAGVQAETEAWGVGAPRRRRTSSGWSVGPSEEETAGPEGRRAARRLRPTGFQFFGTPSELHPAHARLAPPGVFRVTTTRPNQGEARFSLCTPHDASAEGGHQPAGEIAQEGGEAEGGKERDVGCEGEFAFSAEKAATCEEATGRSAAVPVSLAAVKDVCLTATTTASSLFSLAGFSSSPPASSSSASRSAASLSGYPSCLSPALVAAEERWRGRGDGLSPVGGRAEVDEETPAEGGRPGDGRGIRQKSHAASPFESLSPCAEREGKEDGGEQGKQRRERRNSGLSPLLRRLSLQALQASSGEGPTGRPEDGDHQALEIGDAKREEGQGARGAFFHWGKSSPRSSCGSVALSEGDAGDVTAEGTNSVAFLLSRPSLEPSAAFGPFSGSSLPCSPSLTPRRPPATSSLSDETRSAAAGDFPRSAPHPGGDSSSARSRDEDASPLSSLSPQSRPTPHPAVAHRVSHLSPVSPSRSLFRAPRHEASLSPCYACSRDSRKPASALGSASSGAGVSRSAVDSSRVSAQLPSRERGRARVASSMLRKRKAETPEGAVRGKDKGDGGCQRLETQEEKGERNRLQMPSARARDGPTPVHRRGVLERKRQKMEKSDSAKKQMKETEALEAGADAPSRGTSVTRSSPR</sequence>
<proteinExistence type="predicted"/>
<evidence type="ECO:0000313" key="2">
    <source>
        <dbReference type="EMBL" id="CEL68017.1"/>
    </source>
</evidence>
<feature type="compositionally biased region" description="Low complexity" evidence="1">
    <location>
        <begin position="1957"/>
        <end position="1976"/>
    </location>
</feature>
<feature type="compositionally biased region" description="Low complexity" evidence="1">
    <location>
        <begin position="2115"/>
        <end position="2124"/>
    </location>
</feature>
<reference evidence="2" key="1">
    <citation type="journal article" date="2015" name="PLoS ONE">
        <title>Comprehensive Evaluation of Toxoplasma gondii VEG and Neospora caninum LIV Genomes with Tachyzoite Stage Transcriptome and Proteome Defines Novel Transcript Features.</title>
        <authorList>
            <person name="Ramaprasad A."/>
            <person name="Mourier T."/>
            <person name="Naeem R."/>
            <person name="Malas T.B."/>
            <person name="Moussa E."/>
            <person name="Panigrahi A."/>
            <person name="Vermont S.J."/>
            <person name="Otto T.D."/>
            <person name="Wastling J."/>
            <person name="Pain A."/>
        </authorList>
    </citation>
    <scope>NUCLEOTIDE SEQUENCE</scope>
    <source>
        <strain evidence="2">Liverpool</strain>
    </source>
</reference>
<name>A0A0F7UIS0_NEOCL</name>
<feature type="region of interest" description="Disordered" evidence="1">
    <location>
        <begin position="2052"/>
        <end position="2312"/>
    </location>
</feature>
<feature type="compositionally biased region" description="Basic and acidic residues" evidence="1">
    <location>
        <begin position="1936"/>
        <end position="1950"/>
    </location>
</feature>
<feature type="compositionally biased region" description="Basic and acidic residues" evidence="1">
    <location>
        <begin position="1340"/>
        <end position="1349"/>
    </location>
</feature>
<protein>
    <submittedName>
        <fullName evidence="2">Uncharacterized protein</fullName>
    </submittedName>
</protein>